<gene>
    <name evidence="3" type="ORF">SAMN02745746_01260</name>
</gene>
<dbReference type="PROSITE" id="PS50110">
    <property type="entry name" value="RESPONSE_REGULATORY"/>
    <property type="match status" value="1"/>
</dbReference>
<proteinExistence type="predicted"/>
<keyword evidence="4" id="KW-1185">Reference proteome</keyword>
<dbReference type="GO" id="GO:0000160">
    <property type="term" value="P:phosphorelay signal transduction system"/>
    <property type="evidence" value="ECO:0007669"/>
    <property type="project" value="InterPro"/>
</dbReference>
<sequence>MRIFDTETLTTPTPVRALRPTRLFVVEDSDVVRALWRSVAASIPGLFLAGEFNCASATIAAIRRAPPDVLLLDIHVSESEGMEILRVIADEYPMTKVIVVSNCADLTHRRYVAEYPMSEVIVVSNCTDLAHRKYFTKAGAYAFYDKGHGLCAMRCMRCMLEGLAGQIDTTPNLQREIPKWRRTVYGTHH</sequence>
<dbReference type="InterPro" id="IPR001789">
    <property type="entry name" value="Sig_transdc_resp-reg_receiver"/>
</dbReference>
<name>A0A1Y6BNM0_9NEIS</name>
<organism evidence="3 4">
    <name type="scientific">Pseudogulbenkiania subflava DSM 22618</name>
    <dbReference type="NCBI Taxonomy" id="1123014"/>
    <lineage>
        <taxon>Bacteria</taxon>
        <taxon>Pseudomonadati</taxon>
        <taxon>Pseudomonadota</taxon>
        <taxon>Betaproteobacteria</taxon>
        <taxon>Neisseriales</taxon>
        <taxon>Chromobacteriaceae</taxon>
        <taxon>Pseudogulbenkiania</taxon>
    </lineage>
</organism>
<protein>
    <submittedName>
        <fullName evidence="3">Response regulator receiver domain-containing protein</fullName>
    </submittedName>
</protein>
<dbReference type="Proteomes" id="UP000192920">
    <property type="component" value="Unassembled WGS sequence"/>
</dbReference>
<dbReference type="Gene3D" id="3.40.50.2300">
    <property type="match status" value="1"/>
</dbReference>
<reference evidence="4" key="1">
    <citation type="submission" date="2017-04" db="EMBL/GenBank/DDBJ databases">
        <authorList>
            <person name="Varghese N."/>
            <person name="Submissions S."/>
        </authorList>
    </citation>
    <scope>NUCLEOTIDE SEQUENCE [LARGE SCALE GENOMIC DNA]</scope>
    <source>
        <strain evidence="4">DSM 22618</strain>
    </source>
</reference>
<feature type="domain" description="Response regulatory" evidence="2">
    <location>
        <begin position="22"/>
        <end position="138"/>
    </location>
</feature>
<evidence type="ECO:0000256" key="1">
    <source>
        <dbReference type="PROSITE-ProRule" id="PRU00169"/>
    </source>
</evidence>
<dbReference type="Pfam" id="PF00072">
    <property type="entry name" value="Response_reg"/>
    <property type="match status" value="1"/>
</dbReference>
<dbReference type="RefSeq" id="WP_085275735.1">
    <property type="nucleotide sequence ID" value="NZ_FXAG01000005.1"/>
</dbReference>
<evidence type="ECO:0000313" key="4">
    <source>
        <dbReference type="Proteomes" id="UP000192920"/>
    </source>
</evidence>
<evidence type="ECO:0000313" key="3">
    <source>
        <dbReference type="EMBL" id="SMF10114.1"/>
    </source>
</evidence>
<dbReference type="SUPFAM" id="SSF52172">
    <property type="entry name" value="CheY-like"/>
    <property type="match status" value="1"/>
</dbReference>
<dbReference type="InterPro" id="IPR011006">
    <property type="entry name" value="CheY-like_superfamily"/>
</dbReference>
<dbReference type="STRING" id="1123014.SAMN02745746_01260"/>
<keyword evidence="1" id="KW-0597">Phosphoprotein</keyword>
<dbReference type="AlphaFoldDB" id="A0A1Y6BNM0"/>
<accession>A0A1Y6BNM0</accession>
<feature type="modified residue" description="4-aspartylphosphate" evidence="1">
    <location>
        <position position="73"/>
    </location>
</feature>
<evidence type="ECO:0000259" key="2">
    <source>
        <dbReference type="PROSITE" id="PS50110"/>
    </source>
</evidence>
<dbReference type="EMBL" id="FXAG01000005">
    <property type="protein sequence ID" value="SMF10114.1"/>
    <property type="molecule type" value="Genomic_DNA"/>
</dbReference>